<keyword evidence="3" id="KW-1185">Reference proteome</keyword>
<dbReference type="Proteomes" id="UP000530268">
    <property type="component" value="Unassembled WGS sequence"/>
</dbReference>
<evidence type="ECO:0000313" key="3">
    <source>
        <dbReference type="Proteomes" id="UP000530268"/>
    </source>
</evidence>
<proteinExistence type="predicted"/>
<accession>A0A7W6E6L3</accession>
<keyword evidence="1" id="KW-0472">Membrane</keyword>
<protein>
    <submittedName>
        <fullName evidence="2">Uncharacterized protein</fullName>
    </submittedName>
</protein>
<keyword evidence="1" id="KW-0812">Transmembrane</keyword>
<sequence length="67" mass="7255">MRSIGGLLAFLGIFAIVLSAVGRVPSYLFWIYNWGEAVAWGIKIGLIVVGGAMYLLGYDSDEQGDDE</sequence>
<comment type="caution">
    <text evidence="2">The sequence shown here is derived from an EMBL/GenBank/DDBJ whole genome shotgun (WGS) entry which is preliminary data.</text>
</comment>
<name>A0A7W6E6L3_9RHOB</name>
<evidence type="ECO:0000313" key="2">
    <source>
        <dbReference type="EMBL" id="MBB3992985.1"/>
    </source>
</evidence>
<dbReference type="AlphaFoldDB" id="A0A7W6E6L3"/>
<feature type="transmembrane region" description="Helical" evidence="1">
    <location>
        <begin position="38"/>
        <end position="57"/>
    </location>
</feature>
<organism evidence="2 3">
    <name type="scientific">Sulfitobacter undariae</name>
    <dbReference type="NCBI Taxonomy" id="1563671"/>
    <lineage>
        <taxon>Bacteria</taxon>
        <taxon>Pseudomonadati</taxon>
        <taxon>Pseudomonadota</taxon>
        <taxon>Alphaproteobacteria</taxon>
        <taxon>Rhodobacterales</taxon>
        <taxon>Roseobacteraceae</taxon>
        <taxon>Sulfitobacter</taxon>
    </lineage>
</organism>
<dbReference type="EMBL" id="JACIEI010000001">
    <property type="protein sequence ID" value="MBB3992985.1"/>
    <property type="molecule type" value="Genomic_DNA"/>
</dbReference>
<reference evidence="2 3" key="1">
    <citation type="submission" date="2020-08" db="EMBL/GenBank/DDBJ databases">
        <title>Genomic Encyclopedia of Type Strains, Phase IV (KMG-IV): sequencing the most valuable type-strain genomes for metagenomic binning, comparative biology and taxonomic classification.</title>
        <authorList>
            <person name="Goeker M."/>
        </authorList>
    </citation>
    <scope>NUCLEOTIDE SEQUENCE [LARGE SCALE GENOMIC DNA]</scope>
    <source>
        <strain evidence="2 3">DSM 102234</strain>
    </source>
</reference>
<evidence type="ECO:0000256" key="1">
    <source>
        <dbReference type="SAM" id="Phobius"/>
    </source>
</evidence>
<dbReference type="RefSeq" id="WP_184562569.1">
    <property type="nucleotide sequence ID" value="NZ_JACIEI010000001.1"/>
</dbReference>
<gene>
    <name evidence="2" type="ORF">GGR95_000604</name>
</gene>
<keyword evidence="1" id="KW-1133">Transmembrane helix</keyword>